<name>Q7V4M1_PROMM</name>
<dbReference type="EMBL" id="BX548175">
    <property type="protein sequence ID" value="CAE22103.1"/>
    <property type="molecule type" value="Genomic_DNA"/>
</dbReference>
<proteinExistence type="predicted"/>
<dbReference type="RefSeq" id="WP_011131294.1">
    <property type="nucleotide sequence ID" value="NC_005071.1"/>
</dbReference>
<dbReference type="CAZy" id="GT4">
    <property type="family name" value="Glycosyltransferase Family 4"/>
</dbReference>
<dbReference type="OrthoDB" id="9816564at2"/>
<keyword evidence="1" id="KW-0808">Transferase</keyword>
<dbReference type="Pfam" id="PF13692">
    <property type="entry name" value="Glyco_trans_1_4"/>
    <property type="match status" value="1"/>
</dbReference>
<dbReference type="Gene3D" id="3.40.50.2000">
    <property type="entry name" value="Glycogen Phosphorylase B"/>
    <property type="match status" value="1"/>
</dbReference>
<dbReference type="PANTHER" id="PTHR12526">
    <property type="entry name" value="GLYCOSYLTRANSFERASE"/>
    <property type="match status" value="1"/>
</dbReference>
<gene>
    <name evidence="1" type="ordered locus">PMT_1928</name>
</gene>
<accession>Q7V4M1</accession>
<keyword evidence="2" id="KW-1185">Reference proteome</keyword>
<dbReference type="HOGENOM" id="CLU_041132_3_1_3"/>
<evidence type="ECO:0000313" key="1">
    <source>
        <dbReference type="EMBL" id="CAE22103.1"/>
    </source>
</evidence>
<dbReference type="GO" id="GO:0016740">
    <property type="term" value="F:transferase activity"/>
    <property type="evidence" value="ECO:0007669"/>
    <property type="project" value="UniProtKB-KW"/>
</dbReference>
<dbReference type="SUPFAM" id="SSF53756">
    <property type="entry name" value="UDP-Glycosyltransferase/glycogen phosphorylase"/>
    <property type="match status" value="1"/>
</dbReference>
<organism evidence="1 2">
    <name type="scientific">Prochlorococcus marinus (strain MIT 9313)</name>
    <dbReference type="NCBI Taxonomy" id="74547"/>
    <lineage>
        <taxon>Bacteria</taxon>
        <taxon>Bacillati</taxon>
        <taxon>Cyanobacteriota</taxon>
        <taxon>Cyanophyceae</taxon>
        <taxon>Synechococcales</taxon>
        <taxon>Prochlorococcaceae</taxon>
        <taxon>Prochlorococcus</taxon>
    </lineage>
</organism>
<dbReference type="eggNOG" id="COG0438">
    <property type="taxonomic scope" value="Bacteria"/>
</dbReference>
<dbReference type="CDD" id="cd04950">
    <property type="entry name" value="GT4_TuaH-like"/>
    <property type="match status" value="1"/>
</dbReference>
<sequence>MADFIVLSTADWDHPLWTNKQHTALALAEAGHRVLYVESLGIRAPRVGIADRARIIRRLRRMIRLPYRRHKNLWVWSPPVIPGGHSGLKLALNRFLLRIGLFVATRSLKFRFQILWTYNPLTTLYLDLSRFAASVYHCVDRIQEQPGMPSQLIEVNERQLSRQVDVLFTTSPELQATHLRWNQAARMFGNVADYRHFNHALQPLTCPQSLRSSPRPRLVFMGAIDAYKLDLRLLNYLISRNPGWDFVLIGPVGECDPSTDVAALESCPNVQLVGPQPYEALPAWLAHVDVALLPLQLNGYTRNMFPMKFFEYLSAGLPVVATAIPALIAHADVACLCEPQVEIFEQAIRAVLAGQGPNLDQRLARARTQTYQTRTEAMLEILQQQGLLARFGSHSRVQVTGA</sequence>
<evidence type="ECO:0000313" key="2">
    <source>
        <dbReference type="Proteomes" id="UP000001423"/>
    </source>
</evidence>
<dbReference type="AlphaFoldDB" id="Q7V4M1"/>
<dbReference type="PANTHER" id="PTHR12526:SF630">
    <property type="entry name" value="GLYCOSYLTRANSFERASE"/>
    <property type="match status" value="1"/>
</dbReference>
<dbReference type="KEGG" id="pmt:PMT_1928"/>
<reference evidence="1 2" key="1">
    <citation type="journal article" date="2003" name="Nature">
        <title>Genome divergence in two Prochlorococcus ecotypes reflects oceanic niche differentiation.</title>
        <authorList>
            <person name="Rocap G."/>
            <person name="Larimer F.W."/>
            <person name="Lamerdin J.E."/>
            <person name="Malfatti S."/>
            <person name="Chain P."/>
            <person name="Ahlgren N.A."/>
            <person name="Arellano A."/>
            <person name="Coleman M."/>
            <person name="Hauser L."/>
            <person name="Hess W.R."/>
            <person name="Johnson Z.I."/>
            <person name="Land M.L."/>
            <person name="Lindell D."/>
            <person name="Post A.F."/>
            <person name="Regala W."/>
            <person name="Shah M."/>
            <person name="Shaw S.L."/>
            <person name="Steglich C."/>
            <person name="Sullivan M.B."/>
            <person name="Ting C.S."/>
            <person name="Tolonen A."/>
            <person name="Webb E.A."/>
            <person name="Zinser E.R."/>
            <person name="Chisholm S.W."/>
        </authorList>
    </citation>
    <scope>NUCLEOTIDE SEQUENCE [LARGE SCALE GENOMIC DNA]</scope>
    <source>
        <strain evidence="2">MIT 9313</strain>
    </source>
</reference>
<dbReference type="Proteomes" id="UP000001423">
    <property type="component" value="Chromosome"/>
</dbReference>
<protein>
    <submittedName>
        <fullName evidence="1">Putative glycosyl transferase, group 1</fullName>
    </submittedName>
</protein>